<evidence type="ECO:0000256" key="1">
    <source>
        <dbReference type="SAM" id="MobiDB-lite"/>
    </source>
</evidence>
<evidence type="ECO:0000313" key="2">
    <source>
        <dbReference type="EMBL" id="SDO87210.1"/>
    </source>
</evidence>
<feature type="region of interest" description="Disordered" evidence="1">
    <location>
        <begin position="1"/>
        <end position="21"/>
    </location>
</feature>
<protein>
    <submittedName>
        <fullName evidence="2">Uncharacterized protein</fullName>
    </submittedName>
</protein>
<accession>A0A1H0N4B1</accession>
<dbReference type="EMBL" id="LT629711">
    <property type="protein sequence ID" value="SDO87210.1"/>
    <property type="molecule type" value="Genomic_DNA"/>
</dbReference>
<evidence type="ECO:0000313" key="3">
    <source>
        <dbReference type="Proteomes" id="UP000199077"/>
    </source>
</evidence>
<dbReference type="AlphaFoldDB" id="A0A1H0N4B1"/>
<name>A0A1H0N4B1_9MICO</name>
<organism evidence="2 3">
    <name type="scientific">Pedococcus dokdonensis</name>
    <dbReference type="NCBI Taxonomy" id="443156"/>
    <lineage>
        <taxon>Bacteria</taxon>
        <taxon>Bacillati</taxon>
        <taxon>Actinomycetota</taxon>
        <taxon>Actinomycetes</taxon>
        <taxon>Micrococcales</taxon>
        <taxon>Intrasporangiaceae</taxon>
        <taxon>Pedococcus</taxon>
    </lineage>
</organism>
<gene>
    <name evidence="2" type="ORF">SAMN04489867_0811</name>
</gene>
<feature type="compositionally biased region" description="Low complexity" evidence="1">
    <location>
        <begin position="1"/>
        <end position="15"/>
    </location>
</feature>
<proteinExistence type="predicted"/>
<reference evidence="3" key="1">
    <citation type="submission" date="2016-10" db="EMBL/GenBank/DDBJ databases">
        <authorList>
            <person name="Varghese N."/>
            <person name="Submissions S."/>
        </authorList>
    </citation>
    <scope>NUCLEOTIDE SEQUENCE [LARGE SCALE GENOMIC DNA]</scope>
    <source>
        <strain evidence="3">DSM 22329</strain>
    </source>
</reference>
<dbReference type="RefSeq" id="WP_157692887.1">
    <property type="nucleotide sequence ID" value="NZ_LT629711.1"/>
</dbReference>
<dbReference type="Proteomes" id="UP000199077">
    <property type="component" value="Chromosome I"/>
</dbReference>
<keyword evidence="3" id="KW-1185">Reference proteome</keyword>
<sequence>MSVAAYPYDGPAGPAHGLSPEEIRRRCIESRAAQGLPPTVQDGAVLDRLVALLRDDEAAGA</sequence>
<dbReference type="STRING" id="443156.SAMN04489867_0811"/>